<comment type="similarity">
    <text evidence="1">Belongs to the 'phage' integrase family.</text>
</comment>
<dbReference type="InterPro" id="IPR010998">
    <property type="entry name" value="Integrase_recombinase_N"/>
</dbReference>
<feature type="domain" description="Tyr recombinase" evidence="6">
    <location>
        <begin position="164"/>
        <end position="376"/>
    </location>
</feature>
<dbReference type="InterPro" id="IPR011010">
    <property type="entry name" value="DNA_brk_join_enz"/>
</dbReference>
<evidence type="ECO:0000259" key="7">
    <source>
        <dbReference type="PROSITE" id="PS51900"/>
    </source>
</evidence>
<accession>K8XF17</accession>
<dbReference type="Pfam" id="PF00589">
    <property type="entry name" value="Phage_integrase"/>
    <property type="match status" value="1"/>
</dbReference>
<reference evidence="8 9" key="1">
    <citation type="journal article" date="2013" name="Genome Announc.">
        <title>Draft Genome Sequence of Rhodococcus opacus Strain M213 Shows a Diverse Catabolic Potential.</title>
        <authorList>
            <person name="Pathak A."/>
            <person name="Green S.J."/>
            <person name="Ogram A."/>
            <person name="Chauhan A."/>
        </authorList>
    </citation>
    <scope>NUCLEOTIDE SEQUENCE [LARGE SCALE GENOMIC DNA]</scope>
    <source>
        <strain evidence="8 9">M213</strain>
    </source>
</reference>
<dbReference type="InterPro" id="IPR002104">
    <property type="entry name" value="Integrase_catalytic"/>
</dbReference>
<dbReference type="GO" id="GO:0015074">
    <property type="term" value="P:DNA integration"/>
    <property type="evidence" value="ECO:0007669"/>
    <property type="project" value="UniProtKB-KW"/>
</dbReference>
<dbReference type="PANTHER" id="PTHR30349">
    <property type="entry name" value="PHAGE INTEGRASE-RELATED"/>
    <property type="match status" value="1"/>
</dbReference>
<dbReference type="SUPFAM" id="SSF56349">
    <property type="entry name" value="DNA breaking-rejoining enzymes"/>
    <property type="match status" value="1"/>
</dbReference>
<dbReference type="PANTHER" id="PTHR30349:SF41">
    <property type="entry name" value="INTEGRASE_RECOMBINASE PROTEIN MJ0367-RELATED"/>
    <property type="match status" value="1"/>
</dbReference>
<dbReference type="InterPro" id="IPR004107">
    <property type="entry name" value="Integrase_SAM-like_N"/>
</dbReference>
<protein>
    <submittedName>
        <fullName evidence="8">Putative transposase/integrase</fullName>
    </submittedName>
</protein>
<evidence type="ECO:0000256" key="3">
    <source>
        <dbReference type="ARBA" id="ARBA00023125"/>
    </source>
</evidence>
<dbReference type="InterPro" id="IPR013762">
    <property type="entry name" value="Integrase-like_cat_sf"/>
</dbReference>
<evidence type="ECO:0000256" key="4">
    <source>
        <dbReference type="ARBA" id="ARBA00023172"/>
    </source>
</evidence>
<evidence type="ECO:0000256" key="5">
    <source>
        <dbReference type="PROSITE-ProRule" id="PRU01248"/>
    </source>
</evidence>
<keyword evidence="3 5" id="KW-0238">DNA-binding</keyword>
<dbReference type="Gene3D" id="1.10.443.10">
    <property type="entry name" value="Intergrase catalytic core"/>
    <property type="match status" value="1"/>
</dbReference>
<gene>
    <name evidence="8" type="ORF">WSS_A40385</name>
</gene>
<dbReference type="PROSITE" id="PS51898">
    <property type="entry name" value="TYR_RECOMBINASE"/>
    <property type="match status" value="1"/>
</dbReference>
<dbReference type="Proteomes" id="UP000005951">
    <property type="component" value="Unassembled WGS sequence"/>
</dbReference>
<comment type="caution">
    <text evidence="8">The sequence shown here is derived from an EMBL/GenBank/DDBJ whole genome shotgun (WGS) entry which is preliminary data.</text>
</comment>
<name>K8XF17_RHOOP</name>
<keyword evidence="2" id="KW-0229">DNA integration</keyword>
<keyword evidence="4" id="KW-0233">DNA recombination</keyword>
<dbReference type="Pfam" id="PF02899">
    <property type="entry name" value="Phage_int_SAM_1"/>
    <property type="match status" value="1"/>
</dbReference>
<evidence type="ECO:0000256" key="1">
    <source>
        <dbReference type="ARBA" id="ARBA00008857"/>
    </source>
</evidence>
<evidence type="ECO:0000313" key="8">
    <source>
        <dbReference type="EMBL" id="EKT76892.1"/>
    </source>
</evidence>
<dbReference type="Gene3D" id="1.10.150.130">
    <property type="match status" value="1"/>
</dbReference>
<evidence type="ECO:0000313" key="9">
    <source>
        <dbReference type="Proteomes" id="UP000005951"/>
    </source>
</evidence>
<dbReference type="InterPro" id="IPR044068">
    <property type="entry name" value="CB"/>
</dbReference>
<evidence type="ECO:0000259" key="6">
    <source>
        <dbReference type="PROSITE" id="PS51898"/>
    </source>
</evidence>
<dbReference type="GO" id="GO:0006310">
    <property type="term" value="P:DNA recombination"/>
    <property type="evidence" value="ECO:0007669"/>
    <property type="project" value="UniProtKB-KW"/>
</dbReference>
<organism evidence="8 9">
    <name type="scientific">Rhodococcus opacus M213</name>
    <dbReference type="NCBI Taxonomy" id="1129896"/>
    <lineage>
        <taxon>Bacteria</taxon>
        <taxon>Bacillati</taxon>
        <taxon>Actinomycetota</taxon>
        <taxon>Actinomycetes</taxon>
        <taxon>Mycobacteriales</taxon>
        <taxon>Nocardiaceae</taxon>
        <taxon>Rhodococcus</taxon>
    </lineage>
</organism>
<sequence>MIRVQSVASTNDERTWTVLGRDHLPLPAVELYLEHLRQTRASPNTIRSYARALALWFQYLDLLKRPWEDARLEDATGYIAWLRTGLHPDVVPIGDMPPRMADSTIATRIHGMQSFYTFHQWRGLEVAPWLYSGGAARNPSYRPFLHHVNHRRPQVTIRVRSKRTTPPTLTPRQIEAIKDSCARFDEASRSWSGCLRDRLLFQLLEETGLRIGEALSLQHRDWHVGRGENPFIEVVPRRNPHGLRQKSGYRKVYLSDATDRLYGEYVWQLCDLGMAAAVDDMNRTSVFVNINSGRTFAPLHPDTVYKLVDRLRKRLGTRVPARWSPHWFRHTHATALLLSGTPVHVVSRRLGHRDVQTTLNTYAWVTEDEELKSIADWTRVTQTWRVQHGQIP</sequence>
<dbReference type="InterPro" id="IPR050090">
    <property type="entry name" value="Tyrosine_recombinase_XerCD"/>
</dbReference>
<evidence type="ECO:0000256" key="2">
    <source>
        <dbReference type="ARBA" id="ARBA00022908"/>
    </source>
</evidence>
<dbReference type="AlphaFoldDB" id="K8XF17"/>
<dbReference type="GO" id="GO:0003677">
    <property type="term" value="F:DNA binding"/>
    <property type="evidence" value="ECO:0007669"/>
    <property type="project" value="UniProtKB-UniRule"/>
</dbReference>
<dbReference type="EMBL" id="AJYC02000187">
    <property type="protein sequence ID" value="EKT76892.1"/>
    <property type="molecule type" value="Genomic_DNA"/>
</dbReference>
<dbReference type="PROSITE" id="PS51900">
    <property type="entry name" value="CB"/>
    <property type="match status" value="1"/>
</dbReference>
<feature type="domain" description="Core-binding (CB)" evidence="7">
    <location>
        <begin position="23"/>
        <end position="120"/>
    </location>
</feature>
<proteinExistence type="inferred from homology"/>